<dbReference type="AlphaFoldDB" id="A0A8S3DCU1"/>
<organism evidence="2 3">
    <name type="scientific">Rotaria magnacalcarata</name>
    <dbReference type="NCBI Taxonomy" id="392030"/>
    <lineage>
        <taxon>Eukaryota</taxon>
        <taxon>Metazoa</taxon>
        <taxon>Spiralia</taxon>
        <taxon>Gnathifera</taxon>
        <taxon>Rotifera</taxon>
        <taxon>Eurotatoria</taxon>
        <taxon>Bdelloidea</taxon>
        <taxon>Philodinida</taxon>
        <taxon>Philodinidae</taxon>
        <taxon>Rotaria</taxon>
    </lineage>
</organism>
<proteinExistence type="predicted"/>
<name>A0A8S3DCU1_9BILA</name>
<dbReference type="EMBL" id="CAJOBJ010206159">
    <property type="protein sequence ID" value="CAF4997504.1"/>
    <property type="molecule type" value="Genomic_DNA"/>
</dbReference>
<sequence length="62" mass="6974">NVVVIHSLDLFVKSTVYVEFKQSAESRILIPTKDVKFVSTAKGGVPMVLVGRQLVPWKKKDF</sequence>
<dbReference type="EMBL" id="CAJOBH010147042">
    <property type="protein sequence ID" value="CAF4831121.1"/>
    <property type="molecule type" value="Genomic_DNA"/>
</dbReference>
<dbReference type="Proteomes" id="UP000681720">
    <property type="component" value="Unassembled WGS sequence"/>
</dbReference>
<evidence type="ECO:0000313" key="3">
    <source>
        <dbReference type="Proteomes" id="UP000681720"/>
    </source>
</evidence>
<evidence type="ECO:0000313" key="2">
    <source>
        <dbReference type="EMBL" id="CAF4997504.1"/>
    </source>
</evidence>
<protein>
    <submittedName>
        <fullName evidence="2">Uncharacterized protein</fullName>
    </submittedName>
</protein>
<comment type="caution">
    <text evidence="2">The sequence shown here is derived from an EMBL/GenBank/DDBJ whole genome shotgun (WGS) entry which is preliminary data.</text>
</comment>
<accession>A0A8S3DCU1</accession>
<gene>
    <name evidence="1" type="ORF">BYL167_LOCUS49428</name>
    <name evidence="2" type="ORF">GIL414_LOCUS57044</name>
</gene>
<feature type="non-terminal residue" evidence="2">
    <location>
        <position position="1"/>
    </location>
</feature>
<reference evidence="2" key="1">
    <citation type="submission" date="2021-02" db="EMBL/GenBank/DDBJ databases">
        <authorList>
            <person name="Nowell W R."/>
        </authorList>
    </citation>
    <scope>NUCLEOTIDE SEQUENCE</scope>
</reference>
<dbReference type="Proteomes" id="UP000681967">
    <property type="component" value="Unassembled WGS sequence"/>
</dbReference>
<evidence type="ECO:0000313" key="1">
    <source>
        <dbReference type="EMBL" id="CAF4831121.1"/>
    </source>
</evidence>